<reference evidence="3" key="1">
    <citation type="submission" date="2025-08" db="UniProtKB">
        <authorList>
            <consortium name="RefSeq"/>
        </authorList>
    </citation>
    <scope>IDENTIFICATION</scope>
    <source>
        <strain evidence="3">Aabys</strain>
        <tissue evidence="3">Whole body</tissue>
    </source>
</reference>
<dbReference type="RefSeq" id="XP_005177239.2">
    <property type="nucleotide sequence ID" value="XM_005177182.4"/>
</dbReference>
<gene>
    <name evidence="3" type="primary">LOC101900011</name>
</gene>
<name>A0A9J7HYZ2_MUSDO</name>
<dbReference type="VEuPathDB" id="VectorBase:MDOMA2_003499"/>
<proteinExistence type="predicted"/>
<dbReference type="Pfam" id="PF15502">
    <property type="entry name" value="MPLKIP"/>
    <property type="match status" value="1"/>
</dbReference>
<dbReference type="InterPro" id="IPR028265">
    <property type="entry name" value="TTDN1/SICKLE"/>
</dbReference>
<feature type="region of interest" description="Disordered" evidence="1">
    <location>
        <begin position="43"/>
        <end position="97"/>
    </location>
</feature>
<sequence length="152" mass="17249">MSTPRKNKNYNCYTSPYSKPIQQYASQNDEYISLEMGGRCQEGRDVTNSGIYGKKPNQRRANYSSGHYQNNNLKSGSGQKSWFTPRKNAEIGNSQSHTSSISLYLHPSMTEDPWSDLLARLECLNKSEITLKSQTKVEETVDEGDKDELIVQ</sequence>
<dbReference type="Proteomes" id="UP001652621">
    <property type="component" value="Unplaced"/>
</dbReference>
<evidence type="ECO:0000256" key="1">
    <source>
        <dbReference type="SAM" id="MobiDB-lite"/>
    </source>
</evidence>
<organism evidence="2 3">
    <name type="scientific">Musca domestica</name>
    <name type="common">House fly</name>
    <dbReference type="NCBI Taxonomy" id="7370"/>
    <lineage>
        <taxon>Eukaryota</taxon>
        <taxon>Metazoa</taxon>
        <taxon>Ecdysozoa</taxon>
        <taxon>Arthropoda</taxon>
        <taxon>Hexapoda</taxon>
        <taxon>Insecta</taxon>
        <taxon>Pterygota</taxon>
        <taxon>Neoptera</taxon>
        <taxon>Endopterygota</taxon>
        <taxon>Diptera</taxon>
        <taxon>Brachycera</taxon>
        <taxon>Muscomorpha</taxon>
        <taxon>Muscoidea</taxon>
        <taxon>Muscidae</taxon>
        <taxon>Musca</taxon>
    </lineage>
</organism>
<dbReference type="GeneID" id="101900011"/>
<evidence type="ECO:0000313" key="2">
    <source>
        <dbReference type="Proteomes" id="UP001652621"/>
    </source>
</evidence>
<keyword evidence="2" id="KW-1185">Reference proteome</keyword>
<accession>A0A9J7HYZ2</accession>
<feature type="compositionally biased region" description="Polar residues" evidence="1">
    <location>
        <begin position="59"/>
        <end position="82"/>
    </location>
</feature>
<dbReference type="OrthoDB" id="8067710at2759"/>
<evidence type="ECO:0000313" key="3">
    <source>
        <dbReference type="RefSeq" id="XP_005177239.2"/>
    </source>
</evidence>
<dbReference type="VEuPathDB" id="VectorBase:MDOA012557"/>
<protein>
    <submittedName>
        <fullName evidence="3">Uncharacterized protein LOC101900011</fullName>
    </submittedName>
</protein>